<dbReference type="SMART" id="SM00748">
    <property type="entry name" value="HEPN"/>
    <property type="match status" value="1"/>
</dbReference>
<protein>
    <submittedName>
        <fullName evidence="2">HEPN domain-containing protein</fullName>
    </submittedName>
</protein>
<accession>A0A550JEY0</accession>
<comment type="caution">
    <text evidence="2">The sequence shown here is derived from an EMBL/GenBank/DDBJ whole genome shotgun (WGS) entry which is preliminary data.</text>
</comment>
<name>A0A550JEY0_9BACT</name>
<dbReference type="Gene3D" id="1.20.120.330">
    <property type="entry name" value="Nucleotidyltransferases domain 2"/>
    <property type="match status" value="1"/>
</dbReference>
<evidence type="ECO:0000313" key="3">
    <source>
        <dbReference type="Proteomes" id="UP000317155"/>
    </source>
</evidence>
<organism evidence="2 3">
    <name type="scientific">Trichloromonas acetexigens</name>
    <dbReference type="NCBI Taxonomy" id="38815"/>
    <lineage>
        <taxon>Bacteria</taxon>
        <taxon>Pseudomonadati</taxon>
        <taxon>Thermodesulfobacteriota</taxon>
        <taxon>Desulfuromonadia</taxon>
        <taxon>Desulfuromonadales</taxon>
        <taxon>Trichloromonadaceae</taxon>
        <taxon>Trichloromonas</taxon>
    </lineage>
</organism>
<gene>
    <name evidence="2" type="ORF">FL622_08280</name>
</gene>
<dbReference type="SUPFAM" id="SSF81593">
    <property type="entry name" value="Nucleotidyltransferase substrate binding subunit/domain"/>
    <property type="match status" value="1"/>
</dbReference>
<feature type="domain" description="HEPN" evidence="1">
    <location>
        <begin position="28"/>
        <end position="136"/>
    </location>
</feature>
<dbReference type="Proteomes" id="UP000317155">
    <property type="component" value="Unassembled WGS sequence"/>
</dbReference>
<evidence type="ECO:0000259" key="1">
    <source>
        <dbReference type="SMART" id="SM00748"/>
    </source>
</evidence>
<dbReference type="AlphaFoldDB" id="A0A550JEY0"/>
<proteinExistence type="predicted"/>
<reference evidence="2 3" key="1">
    <citation type="submission" date="2019-07" db="EMBL/GenBank/DDBJ databases">
        <title>Insights of Desulfuromonas acetexigens electromicrobiology.</title>
        <authorList>
            <person name="Katuri K."/>
            <person name="Sapireddy V."/>
            <person name="Shaw D.R."/>
            <person name="Saikaly P."/>
        </authorList>
    </citation>
    <scope>NUCLEOTIDE SEQUENCE [LARGE SCALE GENOMIC DNA]</scope>
    <source>
        <strain evidence="2 3">2873</strain>
    </source>
</reference>
<dbReference type="Pfam" id="PF05168">
    <property type="entry name" value="HEPN"/>
    <property type="match status" value="1"/>
</dbReference>
<sequence>MPPLKVRYLKRAGFCMNDTKAELTRSWLIKASRDLLSARELAEAATPLLDTAAYHCQQAAEKALKGFLLYHDVRFEKSHDLELLIGQTANIDGRFADYVEAARLLTPLAVEYRYPGLFVEPEPEEFRDAFAAARALYDFILGLLPPGIHP</sequence>
<dbReference type="InterPro" id="IPR007842">
    <property type="entry name" value="HEPN_dom"/>
</dbReference>
<dbReference type="OrthoDB" id="9810875at2"/>
<keyword evidence="3" id="KW-1185">Reference proteome</keyword>
<dbReference type="EMBL" id="VJVV01000005">
    <property type="protein sequence ID" value="TRO81790.1"/>
    <property type="molecule type" value="Genomic_DNA"/>
</dbReference>
<evidence type="ECO:0000313" key="2">
    <source>
        <dbReference type="EMBL" id="TRO81790.1"/>
    </source>
</evidence>